<feature type="domain" description="N-acetyltransferase" evidence="3">
    <location>
        <begin position="4"/>
        <end position="186"/>
    </location>
</feature>
<dbReference type="Pfam" id="PF00583">
    <property type="entry name" value="Acetyltransf_1"/>
    <property type="match status" value="1"/>
</dbReference>
<dbReference type="InterPro" id="IPR000182">
    <property type="entry name" value="GNAT_dom"/>
</dbReference>
<proteinExistence type="predicted"/>
<evidence type="ECO:0000256" key="1">
    <source>
        <dbReference type="ARBA" id="ARBA00022679"/>
    </source>
</evidence>
<accession>A0A4R2QT12</accession>
<reference evidence="4 5" key="1">
    <citation type="submission" date="2019-03" db="EMBL/GenBank/DDBJ databases">
        <title>Genomic Encyclopedia of Type Strains, Phase IV (KMG-IV): sequencing the most valuable type-strain genomes for metagenomic binning, comparative biology and taxonomic classification.</title>
        <authorList>
            <person name="Goeker M."/>
        </authorList>
    </citation>
    <scope>NUCLEOTIDE SEQUENCE [LARGE SCALE GENOMIC DNA]</scope>
    <source>
        <strain evidence="4 5">DSM 45765</strain>
    </source>
</reference>
<evidence type="ECO:0000259" key="3">
    <source>
        <dbReference type="PROSITE" id="PS51186"/>
    </source>
</evidence>
<dbReference type="AlphaFoldDB" id="A0A4R2QT12"/>
<dbReference type="InterPro" id="IPR050832">
    <property type="entry name" value="Bact_Acetyltransf"/>
</dbReference>
<dbReference type="InterPro" id="IPR016181">
    <property type="entry name" value="Acyl_CoA_acyltransferase"/>
</dbReference>
<sequence length="190" mass="19963">MADVAVRTASPADAGSVADIHLRTWQTAYAALLPEQVLAELDIEQTRSAWLDAIEHPASTVFLATEGGTAVGFCVAGPSPEADAANADGSLPEDSAHTGLISSLLVEPRWGRRGHGGRLLAAAAEALRERGARRGITWIPEADEASLGLYRDRAGWQPDGTVRTLDAAGQPLREIRVAGPLELTLVEPAS</sequence>
<dbReference type="Gene3D" id="3.40.630.30">
    <property type="match status" value="1"/>
</dbReference>
<dbReference type="RefSeq" id="WP_132878450.1">
    <property type="nucleotide sequence ID" value="NZ_SLXQ01000008.1"/>
</dbReference>
<protein>
    <submittedName>
        <fullName evidence="4">L-amino acid N-acyltransferase YncA</fullName>
    </submittedName>
</protein>
<dbReference type="Proteomes" id="UP000294911">
    <property type="component" value="Unassembled WGS sequence"/>
</dbReference>
<keyword evidence="2 4" id="KW-0012">Acyltransferase</keyword>
<comment type="caution">
    <text evidence="4">The sequence shown here is derived from an EMBL/GenBank/DDBJ whole genome shotgun (WGS) entry which is preliminary data.</text>
</comment>
<gene>
    <name evidence="4" type="ORF">EV191_108245</name>
</gene>
<dbReference type="OrthoDB" id="5243635at2"/>
<evidence type="ECO:0000313" key="5">
    <source>
        <dbReference type="Proteomes" id="UP000294911"/>
    </source>
</evidence>
<dbReference type="EMBL" id="SLXQ01000008">
    <property type="protein sequence ID" value="TCP50155.1"/>
    <property type="molecule type" value="Genomic_DNA"/>
</dbReference>
<organism evidence="4 5">
    <name type="scientific">Tamaricihabitans halophyticus</name>
    <dbReference type="NCBI Taxonomy" id="1262583"/>
    <lineage>
        <taxon>Bacteria</taxon>
        <taxon>Bacillati</taxon>
        <taxon>Actinomycetota</taxon>
        <taxon>Actinomycetes</taxon>
        <taxon>Pseudonocardiales</taxon>
        <taxon>Pseudonocardiaceae</taxon>
        <taxon>Tamaricihabitans</taxon>
    </lineage>
</organism>
<dbReference type="PANTHER" id="PTHR43877">
    <property type="entry name" value="AMINOALKYLPHOSPHONATE N-ACETYLTRANSFERASE-RELATED-RELATED"/>
    <property type="match status" value="1"/>
</dbReference>
<keyword evidence="1 4" id="KW-0808">Transferase</keyword>
<dbReference type="SUPFAM" id="SSF55729">
    <property type="entry name" value="Acyl-CoA N-acyltransferases (Nat)"/>
    <property type="match status" value="1"/>
</dbReference>
<dbReference type="GO" id="GO:0016747">
    <property type="term" value="F:acyltransferase activity, transferring groups other than amino-acyl groups"/>
    <property type="evidence" value="ECO:0007669"/>
    <property type="project" value="InterPro"/>
</dbReference>
<dbReference type="PROSITE" id="PS51186">
    <property type="entry name" value="GNAT"/>
    <property type="match status" value="1"/>
</dbReference>
<keyword evidence="5" id="KW-1185">Reference proteome</keyword>
<evidence type="ECO:0000313" key="4">
    <source>
        <dbReference type="EMBL" id="TCP50155.1"/>
    </source>
</evidence>
<name>A0A4R2QT12_9PSEU</name>
<evidence type="ECO:0000256" key="2">
    <source>
        <dbReference type="ARBA" id="ARBA00023315"/>
    </source>
</evidence>